<evidence type="ECO:0000313" key="1">
    <source>
        <dbReference type="EMBL" id="SFP81570.1"/>
    </source>
</evidence>
<dbReference type="STRING" id="1227077.SAMN04515668_0446"/>
<proteinExistence type="predicted"/>
<dbReference type="EMBL" id="FOXS01000001">
    <property type="protein sequence ID" value="SFP81570.1"/>
    <property type="molecule type" value="Genomic_DNA"/>
</dbReference>
<dbReference type="Proteomes" id="UP000199029">
    <property type="component" value="Unassembled WGS sequence"/>
</dbReference>
<dbReference type="AlphaFoldDB" id="A0A1I5TEW1"/>
<accession>A0A1I5TEW1</accession>
<evidence type="ECO:0000313" key="2">
    <source>
        <dbReference type="Proteomes" id="UP000199029"/>
    </source>
</evidence>
<protein>
    <submittedName>
        <fullName evidence="1">Uncharacterized protein</fullName>
    </submittedName>
</protein>
<sequence>MAKYSPTPLAELVDESDLIFHGVIVSVQEKSITVKPLNVVKGARPEATITLDKFEDWTCASRFTSYKVGQQEFLFLRKSKTTGVYFPLGSGNEGEIPVLNQKVYYRNPNPNDTKDLHTFSVYGGTVLGHVYSYNGFVDAIKFYMANRAAMTAAITSDKLRGELAQSPALRRIYTELHYYRPNRLY</sequence>
<keyword evidence="2" id="KW-1185">Reference proteome</keyword>
<reference evidence="2" key="1">
    <citation type="submission" date="2016-10" db="EMBL/GenBank/DDBJ databases">
        <authorList>
            <person name="Varghese N."/>
            <person name="Submissions S."/>
        </authorList>
    </citation>
    <scope>NUCLEOTIDE SEQUENCE [LARGE SCALE GENOMIC DNA]</scope>
    <source>
        <strain evidence="2">OR362-8,ATCC BAA-1266,JCM 13504</strain>
    </source>
</reference>
<name>A0A1I5TEW1_HYMAR</name>
<organism evidence="1 2">
    <name type="scientific">Hymenobacter arizonensis</name>
    <name type="common">Siccationidurans arizonensis</name>
    <dbReference type="NCBI Taxonomy" id="1227077"/>
    <lineage>
        <taxon>Bacteria</taxon>
        <taxon>Pseudomonadati</taxon>
        <taxon>Bacteroidota</taxon>
        <taxon>Cytophagia</taxon>
        <taxon>Cytophagales</taxon>
        <taxon>Hymenobacteraceae</taxon>
        <taxon>Hymenobacter</taxon>
    </lineage>
</organism>
<gene>
    <name evidence="1" type="ORF">SAMN04515668_0446</name>
</gene>